<dbReference type="GO" id="GO:0003755">
    <property type="term" value="F:peptidyl-prolyl cis-trans isomerase activity"/>
    <property type="evidence" value="ECO:0007669"/>
    <property type="project" value="InterPro"/>
</dbReference>
<dbReference type="PRINTS" id="PR00457">
    <property type="entry name" value="ANPEROXIDASE"/>
</dbReference>
<keyword evidence="9" id="KW-0479">Metal-binding</keyword>
<dbReference type="InterPro" id="IPR010255">
    <property type="entry name" value="Haem_peroxidase_sf"/>
</dbReference>
<keyword evidence="4" id="KW-0575">Peroxidase</keyword>
<feature type="transmembrane region" description="Helical" evidence="13">
    <location>
        <begin position="1135"/>
        <end position="1159"/>
    </location>
</feature>
<comment type="subcellular location">
    <subcellularLocation>
        <location evidence="1">Membrane</location>
        <topology evidence="1">Multi-pass membrane protein</topology>
    </subcellularLocation>
    <subcellularLocation>
        <location evidence="2">Secreted</location>
    </subcellularLocation>
</comment>
<dbReference type="OrthoDB" id="10264753at2759"/>
<feature type="transmembrane region" description="Helical" evidence="13">
    <location>
        <begin position="804"/>
        <end position="822"/>
    </location>
</feature>
<evidence type="ECO:0000256" key="1">
    <source>
        <dbReference type="ARBA" id="ARBA00004141"/>
    </source>
</evidence>
<evidence type="ECO:0000256" key="2">
    <source>
        <dbReference type="ARBA" id="ARBA00004613"/>
    </source>
</evidence>
<feature type="transmembrane region" description="Helical" evidence="13">
    <location>
        <begin position="865"/>
        <end position="886"/>
    </location>
</feature>
<gene>
    <name evidence="17" type="ORF">CLUMA_CG018961</name>
</gene>
<dbReference type="Pfam" id="PF00160">
    <property type="entry name" value="Pro_isomerase"/>
    <property type="match status" value="1"/>
</dbReference>
<evidence type="ECO:0000256" key="6">
    <source>
        <dbReference type="ARBA" id="ARBA00022989"/>
    </source>
</evidence>
<keyword evidence="6 13" id="KW-1133">Transmembrane helix</keyword>
<dbReference type="GO" id="GO:0020037">
    <property type="term" value="F:heme binding"/>
    <property type="evidence" value="ECO:0007669"/>
    <property type="project" value="InterPro"/>
</dbReference>
<feature type="transmembrane region" description="Helical" evidence="13">
    <location>
        <begin position="1071"/>
        <end position="1094"/>
    </location>
</feature>
<evidence type="ECO:0000256" key="8">
    <source>
        <dbReference type="ARBA" id="ARBA00023180"/>
    </source>
</evidence>
<keyword evidence="14" id="KW-0732">Signal</keyword>
<keyword evidence="3" id="KW-0964">Secreted</keyword>
<feature type="transmembrane region" description="Helical" evidence="13">
    <location>
        <begin position="834"/>
        <end position="853"/>
    </location>
</feature>
<feature type="domain" description="PPIase cyclophilin-type" evidence="15">
    <location>
        <begin position="657"/>
        <end position="865"/>
    </location>
</feature>
<dbReference type="PANTHER" id="PTHR11475:SF4">
    <property type="entry name" value="CHORION PEROXIDASE"/>
    <property type="match status" value="1"/>
</dbReference>
<feature type="transmembrane region" description="Helical" evidence="13">
    <location>
        <begin position="1100"/>
        <end position="1123"/>
    </location>
</feature>
<dbReference type="Gene3D" id="1.10.640.10">
    <property type="entry name" value="Haem peroxidase domain superfamily, animal type"/>
    <property type="match status" value="1"/>
</dbReference>
<dbReference type="GO" id="GO:0022857">
    <property type="term" value="F:transmembrane transporter activity"/>
    <property type="evidence" value="ECO:0007669"/>
    <property type="project" value="InterPro"/>
</dbReference>
<evidence type="ECO:0000259" key="15">
    <source>
        <dbReference type="PROSITE" id="PS50072"/>
    </source>
</evidence>
<evidence type="ECO:0000256" key="12">
    <source>
        <dbReference type="SAM" id="MobiDB-lite"/>
    </source>
</evidence>
<proteinExistence type="predicted"/>
<dbReference type="PROSITE" id="PS50082">
    <property type="entry name" value="WD_REPEATS_2"/>
    <property type="match status" value="1"/>
</dbReference>
<evidence type="ECO:0000256" key="7">
    <source>
        <dbReference type="ARBA" id="ARBA00023136"/>
    </source>
</evidence>
<dbReference type="FunFam" id="2.130.10.10:FF:000450">
    <property type="entry name" value="Peptidylprolyl isomerase domain and WD-repeat protein 1"/>
    <property type="match status" value="1"/>
</dbReference>
<dbReference type="InterPro" id="IPR001680">
    <property type="entry name" value="WD40_rpt"/>
</dbReference>
<dbReference type="SUPFAM" id="SSF50814">
    <property type="entry name" value="Lipocalins"/>
    <property type="match status" value="1"/>
</dbReference>
<keyword evidence="11" id="KW-0175">Coiled coil</keyword>
<dbReference type="SUPFAM" id="SSF50978">
    <property type="entry name" value="WD40 repeat-like"/>
    <property type="match status" value="1"/>
</dbReference>
<dbReference type="InterPro" id="IPR020846">
    <property type="entry name" value="MFS_dom"/>
</dbReference>
<dbReference type="InterPro" id="IPR005828">
    <property type="entry name" value="MFS_sugar_transport-like"/>
</dbReference>
<evidence type="ECO:0000256" key="9">
    <source>
        <dbReference type="PIRSR" id="PIRSR619791-2"/>
    </source>
</evidence>
<protein>
    <submittedName>
        <fullName evidence="17">CLUMA_CG018961, isoform A</fullName>
    </submittedName>
</protein>
<feature type="signal peptide" evidence="14">
    <location>
        <begin position="1"/>
        <end position="21"/>
    </location>
</feature>
<keyword evidence="9" id="KW-0408">Iron</keyword>
<evidence type="ECO:0000259" key="16">
    <source>
        <dbReference type="PROSITE" id="PS50850"/>
    </source>
</evidence>
<feature type="transmembrane region" description="Helical" evidence="13">
    <location>
        <begin position="929"/>
        <end position="948"/>
    </location>
</feature>
<keyword evidence="7 13" id="KW-0472">Membrane</keyword>
<feature type="region of interest" description="Disordered" evidence="12">
    <location>
        <begin position="195"/>
        <end position="225"/>
    </location>
</feature>
<keyword evidence="5 13" id="KW-0812">Transmembrane</keyword>
<evidence type="ECO:0000256" key="10">
    <source>
        <dbReference type="PROSITE-ProRule" id="PRU00221"/>
    </source>
</evidence>
<keyword evidence="10" id="KW-0853">WD repeat</keyword>
<dbReference type="InterPro" id="IPR029000">
    <property type="entry name" value="Cyclophilin-like_dom_sf"/>
</dbReference>
<dbReference type="GO" id="GO:0004601">
    <property type="term" value="F:peroxidase activity"/>
    <property type="evidence" value="ECO:0007669"/>
    <property type="project" value="UniProtKB-KW"/>
</dbReference>
<dbReference type="Gene3D" id="1.20.1250.20">
    <property type="entry name" value="MFS general substrate transporter like domains"/>
    <property type="match status" value="1"/>
</dbReference>
<dbReference type="Pfam" id="PF00400">
    <property type="entry name" value="WD40"/>
    <property type="match status" value="1"/>
</dbReference>
<evidence type="ECO:0000256" key="5">
    <source>
        <dbReference type="ARBA" id="ARBA00022692"/>
    </source>
</evidence>
<dbReference type="SMART" id="SM00320">
    <property type="entry name" value="WD40"/>
    <property type="match status" value="4"/>
</dbReference>
<dbReference type="GO" id="GO:0046872">
    <property type="term" value="F:metal ion binding"/>
    <property type="evidence" value="ECO:0007669"/>
    <property type="project" value="UniProtKB-KW"/>
</dbReference>
<dbReference type="STRING" id="568069.A0A1J1J5A7"/>
<dbReference type="InterPro" id="IPR015943">
    <property type="entry name" value="WD40/YVTN_repeat-like_dom_sf"/>
</dbReference>
<dbReference type="SUPFAM" id="SSF50891">
    <property type="entry name" value="Cyclophilin-like"/>
    <property type="match status" value="1"/>
</dbReference>
<evidence type="ECO:0000256" key="13">
    <source>
        <dbReference type="SAM" id="Phobius"/>
    </source>
</evidence>
<evidence type="ECO:0000256" key="14">
    <source>
        <dbReference type="SAM" id="SignalP"/>
    </source>
</evidence>
<dbReference type="InterPro" id="IPR037120">
    <property type="entry name" value="Haem_peroxidase_sf_animal"/>
</dbReference>
<name>A0A1J1J5A7_9DIPT</name>
<dbReference type="InterPro" id="IPR002130">
    <property type="entry name" value="Cyclophilin-type_PPIase_dom"/>
</dbReference>
<evidence type="ECO:0000313" key="18">
    <source>
        <dbReference type="Proteomes" id="UP000183832"/>
    </source>
</evidence>
<dbReference type="Gene3D" id="2.130.10.10">
    <property type="entry name" value="YVTN repeat-like/Quinoprotein amine dehydrogenase"/>
    <property type="match status" value="2"/>
</dbReference>
<dbReference type="SUPFAM" id="SSF48113">
    <property type="entry name" value="Heme-dependent peroxidases"/>
    <property type="match status" value="1"/>
</dbReference>
<feature type="repeat" description="WD" evidence="10">
    <location>
        <begin position="297"/>
        <end position="338"/>
    </location>
</feature>
<dbReference type="GO" id="GO:0016020">
    <property type="term" value="C:membrane"/>
    <property type="evidence" value="ECO:0007669"/>
    <property type="project" value="UniProtKB-SubCell"/>
</dbReference>
<dbReference type="SUPFAM" id="SSF103473">
    <property type="entry name" value="MFS general substrate transporter"/>
    <property type="match status" value="1"/>
</dbReference>
<keyword evidence="4" id="KW-0560">Oxidoreductase</keyword>
<organism evidence="17 18">
    <name type="scientific">Clunio marinus</name>
    <dbReference type="NCBI Taxonomy" id="568069"/>
    <lineage>
        <taxon>Eukaryota</taxon>
        <taxon>Metazoa</taxon>
        <taxon>Ecdysozoa</taxon>
        <taxon>Arthropoda</taxon>
        <taxon>Hexapoda</taxon>
        <taxon>Insecta</taxon>
        <taxon>Pterygota</taxon>
        <taxon>Neoptera</taxon>
        <taxon>Endopterygota</taxon>
        <taxon>Diptera</taxon>
        <taxon>Nematocera</taxon>
        <taxon>Chironomoidea</taxon>
        <taxon>Chironomidae</taxon>
        <taxon>Clunio</taxon>
    </lineage>
</organism>
<feature type="coiled-coil region" evidence="11">
    <location>
        <begin position="971"/>
        <end position="998"/>
    </location>
</feature>
<feature type="transmembrane region" description="Helical" evidence="13">
    <location>
        <begin position="1165"/>
        <end position="1186"/>
    </location>
</feature>
<dbReference type="Pfam" id="PF03098">
    <property type="entry name" value="An_peroxidase"/>
    <property type="match status" value="1"/>
</dbReference>
<dbReference type="PROSITE" id="PS50850">
    <property type="entry name" value="MFS"/>
    <property type="match status" value="1"/>
</dbReference>
<sequence>MSSKQVIILVTFSVLCGLIMGHIIKTGVCPKVTPEPNFDMAFFSGYWNAIYETLQNTDCLRYDFIYNGGTSNDELKIKRPILTLTGTLKVKDTNLPANMTLKFPLMPLIPKSVLTVVTTDNVNYAGIFNCYNFISDNTQFHRQSVTYLSRSVSWLDIKDTFHPCCKIRECKHQRFCFRNNQTILKIIKLSEMEESLSEDNKNPDETEDAENSNEGWVGPLPTEATEPPVKKRKVLLHEKLFLNNLPNTEAYEKSFMHRDQISFVVCAKTDFIITASCDGHVKFWKKNEEGIEFVKHFRAHLQPITSLSANVQGSLLCTSSLDKTVKIFDIINFDMINMLKLDFTPGCTCWIYSAGDTIPCLAISDADSPTIKIFDGQGTNTPLHVMEKLHTKPVTSLTYNAPFETVISVDKAGILEYWQGHKQNYSFPEKLVQFESKLDTSLYEFAKNKTIVAGLVVSPDGRKFATISTDRKVRLFQFLTGKLTRVFDETLARIAEAQQTNHAIPNMEFGRRMNNEKDIEKTDSLLYNNIMFDQSGHFILYSTMIGIKIVNIETNKCAKILGKSDNIRPLNIAMFQGKVKKSTAAPTLEQEGSDNPTMALATNDPIVFCTAYKKQRFYLYSRRLPSDLQDVDRDVFNEQPSKEDILAVTESNPVQKIFDNAVIHTTFGDIHMKLFGKECPKSVENFCVHGKNGYFNGHIFHRVIKGFMIQTGDPTGSGTGGQSIWGHDFKDEFSSNLKHDRPYTFSSKSVFKMLCFGNKALRTQQNAIATGTILMLSSGIQIGYGNFNWMHSEAAWSSNISQRYLNAAIASWYFGSILGFTLSPVLQNFMNKKFIYLIADVVVGTSAVFMIAFPKYYETVISTRLFSGIGHGLAYVVLIQHFGQIADKNVRGKIGTSIYLFILKGGIISGDLVIEVFTSEDRMDVNRFFGIIILSLSVLATILAIVSYKESPVDLILKGKQEKAFKALVLIRNEQDEADELQKEFKDLEEMVKEDQEAGYGIFVKENIAPLVIVILLRLAFVLISKYGLKIIHIMMEPEFNGFDYTFILNVGHTISVIIVIFTIDFGRRFHYFLSSFTTSIILIVLGPLAAVFIDSNILKIFFFIGFEIFSAIGIGMMCHIYSTEAFRTLRMAKSIAFTASIENFVQVLFMILMGKIIYSTLFEVIFFITSGIILAIISLFLFSNIPETKKLTMREARNEFLSPLNFKIYKKHFGIKAKYEINVVTILLTLMMKVRLGLTGAKPPPNCLNYHLFYNDAKTHINIRRLHERNLQEGYDLVMLENDVGYNEPFYNSFSLFAEFTGRNRKAETLTAVATLLRDKDIELSAVNLLFDKCLECTNVTLESHSQYRAINGYGNNLLNPNWGSASMPFSRSGPKVYDDGIHSIRRSLTGSDLPSTRLIVQEILTQAEKSGPPSDHKNVFMGFLLLYLVFDMAFQVPVEAFKPDERIRCCFIENEKILAEEFLHSACLPISVGHEDSFYKSEHIHCLNMIRSQQATHPCSIQYGEILNKATSFIDHSQIYGLSDDEALSIRTYSQGKIRMDPKNVMPVGSNGNYLESNNRLTKTPLAMVWPSIFSRNHNMLAEGLAAANPQWNDQKLFNEARRINIAILQAIVIDGGVLHNAFGLDVDENYNDDKDASSSIEFTTIANRMGHAFVQPKLFIANDIQNIQKIPTSDTLNRVDLLEDNYEGILIGALLQNLNFHPYTDEIINKFAKNDKGMGLDVIAIDIQRGRDHGVASYLETRRKCELSADFHSFDDLEAILMPQHVDLLKEVYDDIEDIDALVGGTLETFGSLNSHLFGETLVCIFREQYRRAMAGDAYWYSHETNPYPFTEDQLTAIRDFSVSHLLCKNSNLESVQKLWYLVQTDSGEKDMCADLSSFNFQPFTE</sequence>
<dbReference type="InterPro" id="IPR012674">
    <property type="entry name" value="Calycin"/>
</dbReference>
<evidence type="ECO:0000313" key="17">
    <source>
        <dbReference type="EMBL" id="CRL06065.1"/>
    </source>
</evidence>
<dbReference type="GO" id="GO:0006979">
    <property type="term" value="P:response to oxidative stress"/>
    <property type="evidence" value="ECO:0007669"/>
    <property type="project" value="InterPro"/>
</dbReference>
<dbReference type="InterPro" id="IPR019791">
    <property type="entry name" value="Haem_peroxidase_animal"/>
</dbReference>
<evidence type="ECO:0000256" key="11">
    <source>
        <dbReference type="SAM" id="Coils"/>
    </source>
</evidence>
<keyword evidence="8" id="KW-0325">Glycoprotein</keyword>
<dbReference type="InterPro" id="IPR036322">
    <property type="entry name" value="WD40_repeat_dom_sf"/>
</dbReference>
<dbReference type="Proteomes" id="UP000183832">
    <property type="component" value="Unassembled WGS sequence"/>
</dbReference>
<dbReference type="GO" id="GO:0005576">
    <property type="term" value="C:extracellular region"/>
    <property type="evidence" value="ECO:0007669"/>
    <property type="project" value="UniProtKB-SubCell"/>
</dbReference>
<dbReference type="PROSITE" id="PS50072">
    <property type="entry name" value="CSA_PPIASE_2"/>
    <property type="match status" value="1"/>
</dbReference>
<dbReference type="Gene3D" id="2.40.100.10">
    <property type="entry name" value="Cyclophilin-like"/>
    <property type="match status" value="1"/>
</dbReference>
<feature type="transmembrane region" description="Helical" evidence="13">
    <location>
        <begin position="1045"/>
        <end position="1064"/>
    </location>
</feature>
<reference evidence="17 18" key="1">
    <citation type="submission" date="2015-04" db="EMBL/GenBank/DDBJ databases">
        <authorList>
            <person name="Syromyatnikov M.Y."/>
            <person name="Popov V.N."/>
        </authorList>
    </citation>
    <scope>NUCLEOTIDE SEQUENCE [LARGE SCALE GENOMIC DNA]</scope>
</reference>
<feature type="domain" description="Major facilitator superfamily (MFS) profile" evidence="16">
    <location>
        <begin position="767"/>
        <end position="1190"/>
    </location>
</feature>
<feature type="chain" id="PRO_5012904692" evidence="14">
    <location>
        <begin position="22"/>
        <end position="1889"/>
    </location>
</feature>
<dbReference type="PROSITE" id="PS50292">
    <property type="entry name" value="PEROXIDASE_3"/>
    <property type="match status" value="1"/>
</dbReference>
<accession>A0A1J1J5A7</accession>
<dbReference type="InterPro" id="IPR036259">
    <property type="entry name" value="MFS_trans_sf"/>
</dbReference>
<dbReference type="EMBL" id="CVRI01000066">
    <property type="protein sequence ID" value="CRL06065.1"/>
    <property type="molecule type" value="Genomic_DNA"/>
</dbReference>
<feature type="binding site" description="axial binding residue" evidence="9">
    <location>
        <position position="1654"/>
    </location>
    <ligand>
        <name>heme b</name>
        <dbReference type="ChEBI" id="CHEBI:60344"/>
    </ligand>
    <ligandPart>
        <name>Fe</name>
        <dbReference type="ChEBI" id="CHEBI:18248"/>
    </ligandPart>
</feature>
<dbReference type="PANTHER" id="PTHR11475">
    <property type="entry name" value="OXIDASE/PEROXIDASE"/>
    <property type="match status" value="1"/>
</dbReference>
<evidence type="ECO:0000256" key="4">
    <source>
        <dbReference type="ARBA" id="ARBA00022559"/>
    </source>
</evidence>
<feature type="transmembrane region" description="Helical" evidence="13">
    <location>
        <begin position="1008"/>
        <end position="1025"/>
    </location>
</feature>
<evidence type="ECO:0000256" key="3">
    <source>
        <dbReference type="ARBA" id="ARBA00022525"/>
    </source>
</evidence>
<keyword evidence="9" id="KW-0349">Heme</keyword>
<dbReference type="Gene3D" id="2.40.128.20">
    <property type="match status" value="1"/>
</dbReference>
<feature type="transmembrane region" description="Helical" evidence="13">
    <location>
        <begin position="898"/>
        <end position="917"/>
    </location>
</feature>
<dbReference type="Pfam" id="PF00083">
    <property type="entry name" value="Sugar_tr"/>
    <property type="match status" value="1"/>
</dbReference>
<keyword evidence="18" id="KW-1185">Reference proteome</keyword>